<dbReference type="Pfam" id="PF00440">
    <property type="entry name" value="TetR_N"/>
    <property type="match status" value="1"/>
</dbReference>
<dbReference type="PANTHER" id="PTHR30055">
    <property type="entry name" value="HTH-TYPE TRANSCRIPTIONAL REGULATOR RUTR"/>
    <property type="match status" value="1"/>
</dbReference>
<dbReference type="InterPro" id="IPR001647">
    <property type="entry name" value="HTH_TetR"/>
</dbReference>
<dbReference type="Gene3D" id="1.10.357.10">
    <property type="entry name" value="Tetracycline Repressor, domain 2"/>
    <property type="match status" value="1"/>
</dbReference>
<dbReference type="Pfam" id="PF02909">
    <property type="entry name" value="TetR_C_1"/>
    <property type="match status" value="1"/>
</dbReference>
<evidence type="ECO:0000313" key="6">
    <source>
        <dbReference type="EMBL" id="RED84229.1"/>
    </source>
</evidence>
<dbReference type="InterPro" id="IPR036271">
    <property type="entry name" value="Tet_transcr_reg_TetR-rel_C_sf"/>
</dbReference>
<accession>A0A3D9KE99</accession>
<dbReference type="InterPro" id="IPR050109">
    <property type="entry name" value="HTH-type_TetR-like_transc_reg"/>
</dbReference>
<dbReference type="SUPFAM" id="SSF46689">
    <property type="entry name" value="Homeodomain-like"/>
    <property type="match status" value="1"/>
</dbReference>
<gene>
    <name evidence="6" type="ORF">DFP98_106100</name>
</gene>
<dbReference type="InterPro" id="IPR004111">
    <property type="entry name" value="Repressor_TetR_C"/>
</dbReference>
<proteinExistence type="predicted"/>
<name>A0A3D9KE99_9BACL</name>
<dbReference type="PANTHER" id="PTHR30055:SF151">
    <property type="entry name" value="TRANSCRIPTIONAL REGULATORY PROTEIN"/>
    <property type="match status" value="1"/>
</dbReference>
<reference evidence="6 7" key="1">
    <citation type="submission" date="2018-07" db="EMBL/GenBank/DDBJ databases">
        <title>Genomic Encyclopedia of Type Strains, Phase III (KMG-III): the genomes of soil and plant-associated and newly described type strains.</title>
        <authorList>
            <person name="Whitman W."/>
        </authorList>
    </citation>
    <scope>NUCLEOTIDE SEQUENCE [LARGE SCALE GENOMIC DNA]</scope>
    <source>
        <strain evidence="6 7">CECT 7287</strain>
    </source>
</reference>
<feature type="domain" description="HTH tetR-type" evidence="5">
    <location>
        <begin position="42"/>
        <end position="102"/>
    </location>
</feature>
<dbReference type="RefSeq" id="WP_116060392.1">
    <property type="nucleotide sequence ID" value="NZ_QRDZ01000006.1"/>
</dbReference>
<evidence type="ECO:0000259" key="5">
    <source>
        <dbReference type="PROSITE" id="PS50977"/>
    </source>
</evidence>
<dbReference type="GO" id="GO:0045892">
    <property type="term" value="P:negative regulation of DNA-templated transcription"/>
    <property type="evidence" value="ECO:0007669"/>
    <property type="project" value="InterPro"/>
</dbReference>
<dbReference type="GO" id="GO:0003700">
    <property type="term" value="F:DNA-binding transcription factor activity"/>
    <property type="evidence" value="ECO:0007669"/>
    <property type="project" value="TreeGrafter"/>
</dbReference>
<dbReference type="EMBL" id="QRDZ01000006">
    <property type="protein sequence ID" value="RED84229.1"/>
    <property type="molecule type" value="Genomic_DNA"/>
</dbReference>
<dbReference type="PROSITE" id="PS50977">
    <property type="entry name" value="HTH_TETR_2"/>
    <property type="match status" value="1"/>
</dbReference>
<evidence type="ECO:0000256" key="4">
    <source>
        <dbReference type="PROSITE-ProRule" id="PRU00335"/>
    </source>
</evidence>
<keyword evidence="2 4" id="KW-0238">DNA-binding</keyword>
<sequence length="265" mass="29345">MERTRNGNVGDGLDEEALQKLPNGAKLGWGLVKPSTRGPKGELSVKKIVDAAVALADGDGLAAVSMNRVASSLGFTTMSLYRYIASKDDLLMLMYDSVSELELPERKSGDWRAEMREYVWACVEVFVKHPWFGDIPVTSIPIMPNTLKIVDWMLGTMRSFPLNEHEKMSILLLLSSYSRSVGLINRDFGQALKAGANPDTFNGLEYSAALKQLVKPDNFPHLYPMVMSGTYAGENEQTSTVGNDFDFGLERILDGVQHYLDTRKG</sequence>
<dbReference type="Gene3D" id="1.10.10.60">
    <property type="entry name" value="Homeodomain-like"/>
    <property type="match status" value="1"/>
</dbReference>
<feature type="DNA-binding region" description="H-T-H motif" evidence="4">
    <location>
        <begin position="65"/>
        <end position="84"/>
    </location>
</feature>
<dbReference type="AlphaFoldDB" id="A0A3D9KE99"/>
<keyword evidence="1" id="KW-0805">Transcription regulation</keyword>
<dbReference type="InterPro" id="IPR009057">
    <property type="entry name" value="Homeodomain-like_sf"/>
</dbReference>
<evidence type="ECO:0000256" key="1">
    <source>
        <dbReference type="ARBA" id="ARBA00023015"/>
    </source>
</evidence>
<dbReference type="SUPFAM" id="SSF48498">
    <property type="entry name" value="Tetracyclin repressor-like, C-terminal domain"/>
    <property type="match status" value="1"/>
</dbReference>
<evidence type="ECO:0000256" key="2">
    <source>
        <dbReference type="ARBA" id="ARBA00023125"/>
    </source>
</evidence>
<dbReference type="GO" id="GO:0000976">
    <property type="term" value="F:transcription cis-regulatory region binding"/>
    <property type="evidence" value="ECO:0007669"/>
    <property type="project" value="TreeGrafter"/>
</dbReference>
<comment type="caution">
    <text evidence="6">The sequence shown here is derived from an EMBL/GenBank/DDBJ whole genome shotgun (WGS) entry which is preliminary data.</text>
</comment>
<keyword evidence="7" id="KW-1185">Reference proteome</keyword>
<protein>
    <submittedName>
        <fullName evidence="6">TetR family transcriptional regulator</fullName>
    </submittedName>
</protein>
<dbReference type="Proteomes" id="UP000256977">
    <property type="component" value="Unassembled WGS sequence"/>
</dbReference>
<evidence type="ECO:0000256" key="3">
    <source>
        <dbReference type="ARBA" id="ARBA00023163"/>
    </source>
</evidence>
<organism evidence="6 7">
    <name type="scientific">Cohnella phaseoli</name>
    <dbReference type="NCBI Taxonomy" id="456490"/>
    <lineage>
        <taxon>Bacteria</taxon>
        <taxon>Bacillati</taxon>
        <taxon>Bacillota</taxon>
        <taxon>Bacilli</taxon>
        <taxon>Bacillales</taxon>
        <taxon>Paenibacillaceae</taxon>
        <taxon>Cohnella</taxon>
    </lineage>
</organism>
<evidence type="ECO:0000313" key="7">
    <source>
        <dbReference type="Proteomes" id="UP000256977"/>
    </source>
</evidence>
<keyword evidence="3" id="KW-0804">Transcription</keyword>
<dbReference type="OrthoDB" id="2570341at2"/>